<evidence type="ECO:0000313" key="1">
    <source>
        <dbReference type="EMBL" id="HIZ33130.1"/>
    </source>
</evidence>
<protein>
    <submittedName>
        <fullName evidence="1">DUF4292 domain-containing protein</fullName>
    </submittedName>
</protein>
<dbReference type="EMBL" id="DXBX01000048">
    <property type="protein sequence ID" value="HIZ33130.1"/>
    <property type="molecule type" value="Genomic_DNA"/>
</dbReference>
<reference evidence="1" key="2">
    <citation type="submission" date="2021-04" db="EMBL/GenBank/DDBJ databases">
        <authorList>
            <person name="Gilroy R."/>
        </authorList>
    </citation>
    <scope>NUCLEOTIDE SEQUENCE</scope>
    <source>
        <strain evidence="1">ChiHjej9B8-1298</strain>
    </source>
</reference>
<evidence type="ECO:0000313" key="2">
    <source>
        <dbReference type="Proteomes" id="UP000824028"/>
    </source>
</evidence>
<dbReference type="AlphaFoldDB" id="A0A9D2E996"/>
<sequence>MERKPRAIPTSRKNKIYFAAWLAMALLLCLTGCQTGRRATGPSLKESTCLSSKVKLTVPSKQSVLTVHGTMKLVRGERMQLSFLMPILRTEVARIEVTPDEVLLVDRMGKRYVHATRRELRGVLPKKADFAHLEKLLYAAARPDGKTVVTAESLGLYKIEGGKLEFSDFSTQPLTLKPTQLSSKYEEVEWQELLHLLMSL</sequence>
<proteinExistence type="predicted"/>
<reference evidence="1" key="1">
    <citation type="journal article" date="2021" name="PeerJ">
        <title>Extensive microbial diversity within the chicken gut microbiome revealed by metagenomics and culture.</title>
        <authorList>
            <person name="Gilroy R."/>
            <person name="Ravi A."/>
            <person name="Getino M."/>
            <person name="Pursley I."/>
            <person name="Horton D.L."/>
            <person name="Alikhan N.F."/>
            <person name="Baker D."/>
            <person name="Gharbi K."/>
            <person name="Hall N."/>
            <person name="Watson M."/>
            <person name="Adriaenssens E.M."/>
            <person name="Foster-Nyarko E."/>
            <person name="Jarju S."/>
            <person name="Secka A."/>
            <person name="Antonio M."/>
            <person name="Oren A."/>
            <person name="Chaudhuri R.R."/>
            <person name="La Ragione R."/>
            <person name="Hildebrand F."/>
            <person name="Pallen M.J."/>
        </authorList>
    </citation>
    <scope>NUCLEOTIDE SEQUENCE</scope>
    <source>
        <strain evidence="1">ChiHjej9B8-1298</strain>
    </source>
</reference>
<name>A0A9D2E996_9BACE</name>
<dbReference type="Proteomes" id="UP000824028">
    <property type="component" value="Unassembled WGS sequence"/>
</dbReference>
<gene>
    <name evidence="1" type="ORF">H9814_06225</name>
</gene>
<dbReference type="InterPro" id="IPR025634">
    <property type="entry name" value="DUF4292"/>
</dbReference>
<organism evidence="1 2">
    <name type="scientific">Candidatus Bacteroides merdigallinarum</name>
    <dbReference type="NCBI Taxonomy" id="2838473"/>
    <lineage>
        <taxon>Bacteria</taxon>
        <taxon>Pseudomonadati</taxon>
        <taxon>Bacteroidota</taxon>
        <taxon>Bacteroidia</taxon>
        <taxon>Bacteroidales</taxon>
        <taxon>Bacteroidaceae</taxon>
        <taxon>Bacteroides</taxon>
    </lineage>
</organism>
<dbReference type="Pfam" id="PF14125">
    <property type="entry name" value="DUF4292"/>
    <property type="match status" value="1"/>
</dbReference>
<comment type="caution">
    <text evidence="1">The sequence shown here is derived from an EMBL/GenBank/DDBJ whole genome shotgun (WGS) entry which is preliminary data.</text>
</comment>
<accession>A0A9D2E996</accession>